<proteinExistence type="inferred from homology"/>
<evidence type="ECO:0000313" key="3">
    <source>
        <dbReference type="EMBL" id="TLG89400.1"/>
    </source>
</evidence>
<feature type="non-terminal residue" evidence="3">
    <location>
        <position position="1"/>
    </location>
</feature>
<reference evidence="3 4" key="1">
    <citation type="submission" date="2019-05" db="EMBL/GenBank/DDBJ databases">
        <title>Pseudomonas edaphica sp. nov., isolated from rhizospheric soil of Cistus ladanifer L. in Spain.</title>
        <authorList>
            <person name="Peix A."/>
        </authorList>
    </citation>
    <scope>NUCLEOTIDE SEQUENCE [LARGE SCALE GENOMIC DNA]</scope>
    <source>
        <strain evidence="3 4">RD25</strain>
    </source>
</reference>
<dbReference type="PANTHER" id="PTHR30576">
    <property type="entry name" value="COLANIC BIOSYNTHESIS UDP-GLUCOSE LIPID CARRIER TRANSFERASE"/>
    <property type="match status" value="1"/>
</dbReference>
<dbReference type="RefSeq" id="WP_171045884.1">
    <property type="nucleotide sequence ID" value="NZ_VBVZ01000388.1"/>
</dbReference>
<dbReference type="InterPro" id="IPR003362">
    <property type="entry name" value="Bact_transf"/>
</dbReference>
<evidence type="ECO:0000256" key="1">
    <source>
        <dbReference type="ARBA" id="ARBA00006464"/>
    </source>
</evidence>
<evidence type="ECO:0000259" key="2">
    <source>
        <dbReference type="Pfam" id="PF02397"/>
    </source>
</evidence>
<comment type="caution">
    <text evidence="3">The sequence shown here is derived from an EMBL/GenBank/DDBJ whole genome shotgun (WGS) entry which is preliminary data.</text>
</comment>
<accession>A0ABY2U0R1</accession>
<organism evidence="3 4">
    <name type="scientific">Pseudomonas edaphica</name>
    <dbReference type="NCBI Taxonomy" id="2006980"/>
    <lineage>
        <taxon>Bacteria</taxon>
        <taxon>Pseudomonadati</taxon>
        <taxon>Pseudomonadota</taxon>
        <taxon>Gammaproteobacteria</taxon>
        <taxon>Pseudomonadales</taxon>
        <taxon>Pseudomonadaceae</taxon>
        <taxon>Pseudomonas</taxon>
    </lineage>
</organism>
<name>A0ABY2U0R1_9PSED</name>
<dbReference type="Pfam" id="PF02397">
    <property type="entry name" value="Bac_transf"/>
    <property type="match status" value="1"/>
</dbReference>
<comment type="similarity">
    <text evidence="1">Belongs to the bacterial sugar transferase family.</text>
</comment>
<sequence length="144" mass="16589">FKFRSMYVEQTDLNAENQTTRQDPRITRVGRIIRKTSIDELPQLFNVLLGNMSMVGPRPHATATKAAGVPFEQAVSEYSSRHRVKPGITGWAQINGYRGETDTLFKIQKRVEYDLEYIAKWSVWLDLYIVFMTVPAVLSTKEVY</sequence>
<dbReference type="PANTHER" id="PTHR30576:SF0">
    <property type="entry name" value="UNDECAPRENYL-PHOSPHATE N-ACETYLGALACTOSAMINYL 1-PHOSPHATE TRANSFERASE-RELATED"/>
    <property type="match status" value="1"/>
</dbReference>
<gene>
    <name evidence="3" type="ORF">FEM54_22205</name>
</gene>
<keyword evidence="4" id="KW-1185">Reference proteome</keyword>
<evidence type="ECO:0000313" key="4">
    <source>
        <dbReference type="Proteomes" id="UP000304941"/>
    </source>
</evidence>
<dbReference type="Proteomes" id="UP000304941">
    <property type="component" value="Unassembled WGS sequence"/>
</dbReference>
<protein>
    <submittedName>
        <fullName evidence="3">Undecaprenyl-phosphate glucose phosphotransferase</fullName>
    </submittedName>
</protein>
<dbReference type="EMBL" id="VBVZ01000388">
    <property type="protein sequence ID" value="TLG89400.1"/>
    <property type="molecule type" value="Genomic_DNA"/>
</dbReference>
<feature type="domain" description="Bacterial sugar transferase" evidence="2">
    <location>
        <begin position="1"/>
        <end position="138"/>
    </location>
</feature>